<dbReference type="InterPro" id="IPR013762">
    <property type="entry name" value="Integrase-like_cat_sf"/>
</dbReference>
<dbReference type="EMBL" id="BART01028850">
    <property type="protein sequence ID" value="GAG94061.1"/>
    <property type="molecule type" value="Genomic_DNA"/>
</dbReference>
<reference evidence="3" key="1">
    <citation type="journal article" date="2014" name="Front. Microbiol.">
        <title>High frequency of phylogenetically diverse reductive dehalogenase-homologous genes in deep subseafloor sedimentary metagenomes.</title>
        <authorList>
            <person name="Kawai M."/>
            <person name="Futagami T."/>
            <person name="Toyoda A."/>
            <person name="Takaki Y."/>
            <person name="Nishi S."/>
            <person name="Hori S."/>
            <person name="Arai W."/>
            <person name="Tsubouchi T."/>
            <person name="Morono Y."/>
            <person name="Uchiyama I."/>
            <person name="Ito T."/>
            <person name="Fujiyama A."/>
            <person name="Inagaki F."/>
            <person name="Takami H."/>
        </authorList>
    </citation>
    <scope>NUCLEOTIDE SEQUENCE</scope>
    <source>
        <strain evidence="3">Expedition CK06-06</strain>
    </source>
</reference>
<dbReference type="InterPro" id="IPR002104">
    <property type="entry name" value="Integrase_catalytic"/>
</dbReference>
<feature type="domain" description="Tyr recombinase" evidence="2">
    <location>
        <begin position="57"/>
        <end position="175"/>
    </location>
</feature>
<dbReference type="Pfam" id="PF00589">
    <property type="entry name" value="Phage_integrase"/>
    <property type="match status" value="1"/>
</dbReference>
<dbReference type="InterPro" id="IPR011010">
    <property type="entry name" value="DNA_brk_join_enz"/>
</dbReference>
<name>X1DCB7_9ZZZZ</name>
<dbReference type="GO" id="GO:0003677">
    <property type="term" value="F:DNA binding"/>
    <property type="evidence" value="ECO:0007669"/>
    <property type="project" value="InterPro"/>
</dbReference>
<evidence type="ECO:0000259" key="2">
    <source>
        <dbReference type="PROSITE" id="PS51898"/>
    </source>
</evidence>
<evidence type="ECO:0000313" key="3">
    <source>
        <dbReference type="EMBL" id="GAG94061.1"/>
    </source>
</evidence>
<dbReference type="Gene3D" id="1.10.443.10">
    <property type="entry name" value="Intergrase catalytic core"/>
    <property type="match status" value="1"/>
</dbReference>
<dbReference type="SUPFAM" id="SSF56349">
    <property type="entry name" value="DNA breaking-rejoining enzymes"/>
    <property type="match status" value="1"/>
</dbReference>
<protein>
    <recommendedName>
        <fullName evidence="2">Tyr recombinase domain-containing protein</fullName>
    </recommendedName>
</protein>
<gene>
    <name evidence="3" type="ORF">S01H4_50767</name>
</gene>
<evidence type="ECO:0000256" key="1">
    <source>
        <dbReference type="ARBA" id="ARBA00023172"/>
    </source>
</evidence>
<organism evidence="3">
    <name type="scientific">marine sediment metagenome</name>
    <dbReference type="NCBI Taxonomy" id="412755"/>
    <lineage>
        <taxon>unclassified sequences</taxon>
        <taxon>metagenomes</taxon>
        <taxon>ecological metagenomes</taxon>
    </lineage>
</organism>
<proteinExistence type="predicted"/>
<accession>X1DCB7</accession>
<sequence length="175" mass="19400">MNGKGIEGVTVAQFETWRGSASDSTRHNSLWAIKAYLKWAGIDHPLLGHSVKRQPPPPQPYVKPDDVLALIELCNTETPKGLQDATLVAFLWETWVRADGLLSVTVDRLDLENQEVTIADKGGGYYTAGFGPDLKGLLERWASTRVDVAKCNSLFINIRRGTPLTYAGCVLFWRT</sequence>
<comment type="caution">
    <text evidence="3">The sequence shown here is derived from an EMBL/GenBank/DDBJ whole genome shotgun (WGS) entry which is preliminary data.</text>
</comment>
<dbReference type="GO" id="GO:0015074">
    <property type="term" value="P:DNA integration"/>
    <property type="evidence" value="ECO:0007669"/>
    <property type="project" value="InterPro"/>
</dbReference>
<dbReference type="PROSITE" id="PS51898">
    <property type="entry name" value="TYR_RECOMBINASE"/>
    <property type="match status" value="1"/>
</dbReference>
<dbReference type="AlphaFoldDB" id="X1DCB7"/>
<keyword evidence="1" id="KW-0233">DNA recombination</keyword>
<dbReference type="GO" id="GO:0006310">
    <property type="term" value="P:DNA recombination"/>
    <property type="evidence" value="ECO:0007669"/>
    <property type="project" value="UniProtKB-KW"/>
</dbReference>